<reference evidence="1" key="1">
    <citation type="submission" date="2023-11" db="EMBL/GenBank/DDBJ databases">
        <authorList>
            <person name="De Vega J J."/>
            <person name="De Vega J J."/>
        </authorList>
    </citation>
    <scope>NUCLEOTIDE SEQUENCE</scope>
</reference>
<evidence type="ECO:0000313" key="1">
    <source>
        <dbReference type="EMBL" id="CAK5282478.1"/>
    </source>
</evidence>
<keyword evidence="2" id="KW-1185">Reference proteome</keyword>
<protein>
    <submittedName>
        <fullName evidence="1">Uncharacterized protein</fullName>
    </submittedName>
</protein>
<gene>
    <name evidence="1" type="ORF">MYCIT1_LOCUS34250</name>
</gene>
<dbReference type="EMBL" id="CAVNYO010000455">
    <property type="protein sequence ID" value="CAK5282478.1"/>
    <property type="molecule type" value="Genomic_DNA"/>
</dbReference>
<accession>A0AAD2HUM8</accession>
<dbReference type="Proteomes" id="UP001295794">
    <property type="component" value="Unassembled WGS sequence"/>
</dbReference>
<organism evidence="1 2">
    <name type="scientific">Mycena citricolor</name>
    <dbReference type="NCBI Taxonomy" id="2018698"/>
    <lineage>
        <taxon>Eukaryota</taxon>
        <taxon>Fungi</taxon>
        <taxon>Dikarya</taxon>
        <taxon>Basidiomycota</taxon>
        <taxon>Agaricomycotina</taxon>
        <taxon>Agaricomycetes</taxon>
        <taxon>Agaricomycetidae</taxon>
        <taxon>Agaricales</taxon>
        <taxon>Marasmiineae</taxon>
        <taxon>Mycenaceae</taxon>
        <taxon>Mycena</taxon>
    </lineage>
</organism>
<evidence type="ECO:0000313" key="2">
    <source>
        <dbReference type="Proteomes" id="UP001295794"/>
    </source>
</evidence>
<dbReference type="AlphaFoldDB" id="A0AAD2HUM8"/>
<feature type="non-terminal residue" evidence="1">
    <location>
        <position position="1"/>
    </location>
</feature>
<name>A0AAD2HUM8_9AGAR</name>
<comment type="caution">
    <text evidence="1">The sequence shown here is derived from an EMBL/GenBank/DDBJ whole genome shotgun (WGS) entry which is preliminary data.</text>
</comment>
<proteinExistence type="predicted"/>
<sequence>SLRSVFYLIRGRSSNALRQESLISDCAHQAAAHREYRHVVTRRASDPSPPQCRPLEQSSGALRLKGSRAEGWWWARSLTGSHSRTERWLAA</sequence>